<feature type="domain" description="BRCT" evidence="5">
    <location>
        <begin position="1131"/>
        <end position="1259"/>
    </location>
</feature>
<feature type="region of interest" description="Disordered" evidence="4">
    <location>
        <begin position="759"/>
        <end position="800"/>
    </location>
</feature>
<feature type="compositionally biased region" description="Acidic residues" evidence="4">
    <location>
        <begin position="186"/>
        <end position="195"/>
    </location>
</feature>
<keyword evidence="3" id="KW-0539">Nucleus</keyword>
<dbReference type="Pfam" id="PF20209">
    <property type="entry name" value="DUF6570"/>
    <property type="match status" value="1"/>
</dbReference>
<name>A0A1V6NM11_PENPO</name>
<evidence type="ECO:0000256" key="2">
    <source>
        <dbReference type="ARBA" id="ARBA00022763"/>
    </source>
</evidence>
<dbReference type="SMART" id="SM00292">
    <property type="entry name" value="BRCT"/>
    <property type="match status" value="1"/>
</dbReference>
<dbReference type="Proteomes" id="UP000191408">
    <property type="component" value="Unassembled WGS sequence"/>
</dbReference>
<feature type="region of interest" description="Disordered" evidence="4">
    <location>
        <begin position="382"/>
        <end position="644"/>
    </location>
</feature>
<protein>
    <recommendedName>
        <fullName evidence="5">BRCT domain-containing protein</fullName>
    </recommendedName>
</protein>
<organism evidence="6 7">
    <name type="scientific">Penicillium polonicum</name>
    <dbReference type="NCBI Taxonomy" id="60169"/>
    <lineage>
        <taxon>Eukaryota</taxon>
        <taxon>Fungi</taxon>
        <taxon>Dikarya</taxon>
        <taxon>Ascomycota</taxon>
        <taxon>Pezizomycotina</taxon>
        <taxon>Eurotiomycetes</taxon>
        <taxon>Eurotiomycetidae</taxon>
        <taxon>Eurotiales</taxon>
        <taxon>Aspergillaceae</taxon>
        <taxon>Penicillium</taxon>
    </lineage>
</organism>
<feature type="compositionally biased region" description="Low complexity" evidence="4">
    <location>
        <begin position="562"/>
        <end position="575"/>
    </location>
</feature>
<feature type="compositionally biased region" description="Basic and acidic residues" evidence="4">
    <location>
        <begin position="330"/>
        <end position="343"/>
    </location>
</feature>
<feature type="compositionally biased region" description="Polar residues" evidence="4">
    <location>
        <begin position="658"/>
        <end position="673"/>
    </location>
</feature>
<evidence type="ECO:0000313" key="6">
    <source>
        <dbReference type="EMBL" id="OQD65764.1"/>
    </source>
</evidence>
<evidence type="ECO:0000256" key="4">
    <source>
        <dbReference type="SAM" id="MobiDB-lite"/>
    </source>
</evidence>
<feature type="region of interest" description="Disordered" evidence="4">
    <location>
        <begin position="58"/>
        <end position="126"/>
    </location>
</feature>
<feature type="region of interest" description="Disordered" evidence="4">
    <location>
        <begin position="826"/>
        <end position="938"/>
    </location>
</feature>
<feature type="compositionally biased region" description="Polar residues" evidence="4">
    <location>
        <begin position="236"/>
        <end position="246"/>
    </location>
</feature>
<keyword evidence="7" id="KW-1185">Reference proteome</keyword>
<feature type="region of interest" description="Disordered" evidence="4">
    <location>
        <begin position="326"/>
        <end position="360"/>
    </location>
</feature>
<dbReference type="InterPro" id="IPR047252">
    <property type="entry name" value="TP53BP1-like"/>
</dbReference>
<feature type="region of interest" description="Disordered" evidence="4">
    <location>
        <begin position="1684"/>
        <end position="1766"/>
    </location>
</feature>
<dbReference type="EMBL" id="MDYM01000005">
    <property type="protein sequence ID" value="OQD65764.1"/>
    <property type="molecule type" value="Genomic_DNA"/>
</dbReference>
<dbReference type="FunFam" id="3.40.50.10190:FF:000083">
    <property type="entry name" value="DNA damage repair protein (Rad9)"/>
    <property type="match status" value="1"/>
</dbReference>
<feature type="region of interest" description="Disordered" evidence="4">
    <location>
        <begin position="656"/>
        <end position="683"/>
    </location>
</feature>
<dbReference type="InterPro" id="IPR036420">
    <property type="entry name" value="BRCT_dom_sf"/>
</dbReference>
<dbReference type="GO" id="GO:0042393">
    <property type="term" value="F:histone binding"/>
    <property type="evidence" value="ECO:0007669"/>
    <property type="project" value="TreeGrafter"/>
</dbReference>
<evidence type="ECO:0000313" key="7">
    <source>
        <dbReference type="Proteomes" id="UP000191408"/>
    </source>
</evidence>
<keyword evidence="2" id="KW-0227">DNA damage</keyword>
<evidence type="ECO:0000256" key="3">
    <source>
        <dbReference type="ARBA" id="ARBA00023242"/>
    </source>
</evidence>
<feature type="region of interest" description="Disordered" evidence="4">
    <location>
        <begin position="223"/>
        <end position="248"/>
    </location>
</feature>
<accession>A0A1V6NM11</accession>
<dbReference type="InterPro" id="IPR013914">
    <property type="entry name" value="Rad9_Rad53-bd_dom_fun"/>
</dbReference>
<sequence length="1766" mass="192569">METQDDSIDFAKLQRDALGLEHDPSQPYLSRSAKTANELNHNLCYTYHKVNGASNGDGVCTGQHLPPKTPSNPASLVHQHQPSPSRPRQHERRPMMSNKSGNEAGIVPGSQFGNMSSAEAAPGDTQVVSQSVYDSIIKQNGESMQQDYSQTGADGATLRTLYEGDSGHIDLISEFDAAHHGTNLSQDDDDNDNESNFDPNESSPMAYAPDLFPESQRFLAETPGTVVKRNDGKGGTNETPSISRNPLASGIESSGGLLGLSQVFGATQAPSSPIVHGLQTELVSDRPSPNIPIQPARVVNGISSPLTGFPVQFMRESSEPNMNYISMKESQTKRDRTLGERLTRSAGNIQSDQSDNEFYKESSFIERARRQREIDEEAAAQFAGLSAPARSTSNLSARPQTSPEQPGEQEEDQEMIGAVASEEETEQEEDMQVPRSQELPQSSAEEDKENYDGHPLDPATAAAAASAHDRLSQVLGFEPIPSPSRVRVDEKLDDAVAHGGSFGSHNGGQPNGAMRSSQAMVKDSQPSPQSSQKSIEPDNTVNSIHRSPSRSHMNSPAGDRVQSSSPCSRPQSRHSNNNTQRNGSVSNEPTIQPIQNASLSENIPTHSSNPSEQQHVNSSLSRPEEGTAGNSSMPSRVAETPMNQRLKHLGDMARLTSIPETSPNHSQCNSEAGSNGDGLNNEDDDLPPMFNEVPSIRKHHIRPAGARALSSPLKKLLSSPGGGQRRALTEIAADLSPQVGAGGFDMGIGIFTTEDQEFRALIDGSPTRPKKKRRGNDGSSYIASDPIIPLTPRIQPPKSVAPIRAIQERPAPILEDSDDVPLVQLPEKAVRRQSKPPPRASENVWEIEGSPEQPFRRRSRISKAPTSMSTQKKHVPEKSSGLTARSAPSPKVVVHSRPPPPSSELTEVSSTIASDDIIDSEANGVDDPPTTPRPSHTLSENTVVAPSQVLSVWMGHKRAYYPATCFGTPLGVSQVKYSVKFEDSLPVEVPKGAVKRFELRVGDSVKIEMDNVPKVTHIVRGFGNKLTREELAKAADDGLYPITDIYGHTTVTVGPKQRKSLPNGGMGNSENVIEVPIARVYLDTILWNQLKDRMFTYRPAPVQQHSMVHTPSERSSAPASPSSRLSRSIHQGSGIFAGMVFAVSYKEDEASKNRVTRLIIENGGTVLHDGFTELFEPSSIVPVDTPTKGGAKDADLNNKGLRLTPLADDVGFACLIADTHSRREKYMQALALNLPCLAGRWVEDCISQGRVLDWDIYLLPAGDSMYLNGATKSRVMAPNPPSTARLADTVSARTKLLAGQSVLLVMGRGKVEEKRKAYIFLTYALGASRVERVPDLGTARALIDSQSDAGVSNTWDWIYVDDADQAAAKSMLTPKPKTQRIHLFHGKKRRKSIASSTPTPPNELKCTARVVAYPRKYVPFFSRGSLYSQRAPFRVEFDIAVDIELWIARERHTQAGNIPPYILGCVSEAQPLPGALHTPSQHSTDHNLPSGPLTQQQWALVNDFQTALHSESMETCSRCNERWFHIKLATRGNTTGVCAQCHKAEDQKPNPADRTYFYGPRNNMEPGEVPSFLPELTQVEEMLISFVHTIIEVRQVRGQQYFYRGHVAHFINNIPKIYDRLPLLPTELDIIVLRPADTAGQPSLRRQFCRDFPPYVSCLRNGARGNVFEEQVTMSFPAVNSPAGPLPDSLEAPVENSKGNTFDLRSHGASSPLSVSQDSSDIKTSSARASITEQSPSPRFVNLDAEDATELPLASMMPSNQSRSIK</sequence>
<feature type="compositionally biased region" description="Basic and acidic residues" evidence="4">
    <location>
        <begin position="486"/>
        <end position="496"/>
    </location>
</feature>
<dbReference type="GO" id="GO:0005634">
    <property type="term" value="C:nucleus"/>
    <property type="evidence" value="ECO:0007669"/>
    <property type="project" value="UniProtKB-SubCell"/>
</dbReference>
<dbReference type="GO" id="GO:0045944">
    <property type="term" value="P:positive regulation of transcription by RNA polymerase II"/>
    <property type="evidence" value="ECO:0007669"/>
    <property type="project" value="TreeGrafter"/>
</dbReference>
<dbReference type="InterPro" id="IPR046700">
    <property type="entry name" value="DUF6570"/>
</dbReference>
<feature type="region of interest" description="Disordered" evidence="4">
    <location>
        <begin position="1105"/>
        <end position="1126"/>
    </location>
</feature>
<gene>
    <name evidence="6" type="ORF">PENPOL_c005G02412</name>
</gene>
<dbReference type="PROSITE" id="PS50172">
    <property type="entry name" value="BRCT"/>
    <property type="match status" value="1"/>
</dbReference>
<dbReference type="OrthoDB" id="129353at2759"/>
<feature type="compositionally biased region" description="Polar residues" evidence="4">
    <location>
        <begin position="576"/>
        <end position="621"/>
    </location>
</feature>
<feature type="compositionally biased region" description="Low complexity" evidence="4">
    <location>
        <begin position="524"/>
        <end position="534"/>
    </location>
</feature>
<dbReference type="SUPFAM" id="SSF52113">
    <property type="entry name" value="BRCT domain"/>
    <property type="match status" value="1"/>
</dbReference>
<feature type="compositionally biased region" description="Polar residues" evidence="4">
    <location>
        <begin position="389"/>
        <end position="402"/>
    </location>
</feature>
<dbReference type="STRING" id="60169.A0A1V6NM11"/>
<feature type="compositionally biased region" description="Polar residues" evidence="4">
    <location>
        <begin position="71"/>
        <end position="83"/>
    </location>
</feature>
<feature type="compositionally biased region" description="Polar residues" evidence="4">
    <location>
        <begin position="434"/>
        <end position="443"/>
    </location>
</feature>
<dbReference type="PANTHER" id="PTHR15321:SF3">
    <property type="entry name" value="TP53-BINDING PROTEIN 1"/>
    <property type="match status" value="1"/>
</dbReference>
<feature type="compositionally biased region" description="Polar residues" evidence="4">
    <location>
        <begin position="1757"/>
        <end position="1766"/>
    </location>
</feature>
<dbReference type="Pfam" id="PF08605">
    <property type="entry name" value="Rad9_Rad53_bind"/>
    <property type="match status" value="1"/>
</dbReference>
<feature type="compositionally biased region" description="Low complexity" evidence="4">
    <location>
        <begin position="1710"/>
        <end position="1719"/>
    </location>
</feature>
<evidence type="ECO:0000259" key="5">
    <source>
        <dbReference type="PROSITE" id="PS50172"/>
    </source>
</evidence>
<reference evidence="7" key="1">
    <citation type="journal article" date="2017" name="Nat. Microbiol.">
        <title>Global analysis of biosynthetic gene clusters reveals vast potential of secondary metabolite production in Penicillium species.</title>
        <authorList>
            <person name="Nielsen J.C."/>
            <person name="Grijseels S."/>
            <person name="Prigent S."/>
            <person name="Ji B."/>
            <person name="Dainat J."/>
            <person name="Nielsen K.F."/>
            <person name="Frisvad J.C."/>
            <person name="Workman M."/>
            <person name="Nielsen J."/>
        </authorList>
    </citation>
    <scope>NUCLEOTIDE SEQUENCE [LARGE SCALE GENOMIC DNA]</scope>
    <source>
        <strain evidence="7">IBT 4502</strain>
    </source>
</reference>
<evidence type="ECO:0000256" key="1">
    <source>
        <dbReference type="ARBA" id="ARBA00004123"/>
    </source>
</evidence>
<feature type="compositionally biased region" description="Polar residues" evidence="4">
    <location>
        <begin position="1722"/>
        <end position="1737"/>
    </location>
</feature>
<feature type="compositionally biased region" description="Gly residues" evidence="4">
    <location>
        <begin position="500"/>
        <end position="510"/>
    </location>
</feature>
<dbReference type="GO" id="GO:0000077">
    <property type="term" value="P:DNA damage checkpoint signaling"/>
    <property type="evidence" value="ECO:0007669"/>
    <property type="project" value="TreeGrafter"/>
</dbReference>
<dbReference type="InterPro" id="IPR047249">
    <property type="entry name" value="BRCT_p53bp1-like_rpt1"/>
</dbReference>
<feature type="compositionally biased region" description="Polar residues" evidence="4">
    <location>
        <begin position="537"/>
        <end position="554"/>
    </location>
</feature>
<dbReference type="InterPro" id="IPR001357">
    <property type="entry name" value="BRCT_dom"/>
</dbReference>
<feature type="compositionally biased region" description="Acidic residues" evidence="4">
    <location>
        <begin position="421"/>
        <end position="431"/>
    </location>
</feature>
<dbReference type="CDD" id="cd17745">
    <property type="entry name" value="BRCT_p53bp1_rpt1"/>
    <property type="match status" value="1"/>
</dbReference>
<dbReference type="Gene3D" id="2.30.30.140">
    <property type="match status" value="1"/>
</dbReference>
<feature type="region of interest" description="Disordered" evidence="4">
    <location>
        <begin position="181"/>
        <end position="208"/>
    </location>
</feature>
<dbReference type="PANTHER" id="PTHR15321">
    <property type="entry name" value="TUMOR SUPPRESSOR P53-BINDING PROTEIN 1"/>
    <property type="match status" value="1"/>
</dbReference>
<feature type="compositionally biased region" description="Low complexity" evidence="4">
    <location>
        <begin position="1113"/>
        <end position="1126"/>
    </location>
</feature>
<comment type="subcellular location">
    <subcellularLocation>
        <location evidence="1">Nucleus</location>
    </subcellularLocation>
</comment>
<proteinExistence type="predicted"/>
<dbReference type="Gene3D" id="3.40.50.10190">
    <property type="entry name" value="BRCT domain"/>
    <property type="match status" value="1"/>
</dbReference>
<comment type="caution">
    <text evidence="6">The sequence shown here is derived from an EMBL/GenBank/DDBJ whole genome shotgun (WGS) entry which is preliminary data.</text>
</comment>